<feature type="compositionally biased region" description="Basic residues" evidence="1">
    <location>
        <begin position="1"/>
        <end position="10"/>
    </location>
</feature>
<organism evidence="2 3">
    <name type="scientific">Phaeosphaeria nodorum (strain SN15 / ATCC MYA-4574 / FGSC 10173)</name>
    <name type="common">Glume blotch fungus</name>
    <name type="synonym">Parastagonospora nodorum</name>
    <dbReference type="NCBI Taxonomy" id="321614"/>
    <lineage>
        <taxon>Eukaryota</taxon>
        <taxon>Fungi</taxon>
        <taxon>Dikarya</taxon>
        <taxon>Ascomycota</taxon>
        <taxon>Pezizomycotina</taxon>
        <taxon>Dothideomycetes</taxon>
        <taxon>Pleosporomycetidae</taxon>
        <taxon>Pleosporales</taxon>
        <taxon>Pleosporineae</taxon>
        <taxon>Phaeosphaeriaceae</taxon>
        <taxon>Parastagonospora</taxon>
    </lineage>
</organism>
<protein>
    <submittedName>
        <fullName evidence="2">Uncharacterized protein</fullName>
    </submittedName>
</protein>
<proteinExistence type="predicted"/>
<dbReference type="Proteomes" id="UP000663193">
    <property type="component" value="Chromosome 6"/>
</dbReference>
<feature type="region of interest" description="Disordered" evidence="1">
    <location>
        <begin position="1"/>
        <end position="22"/>
    </location>
</feature>
<evidence type="ECO:0000313" key="2">
    <source>
        <dbReference type="EMBL" id="QRC96462.1"/>
    </source>
</evidence>
<keyword evidence="3" id="KW-1185">Reference proteome</keyword>
<sequence>MGGQKVFHRDRKNESSRSPAAVMVEISARRRVWTTDPRSGRTEHQRTTFPEDAWKLQAVAPYTPWMQHEKAQGSMSAAP</sequence>
<evidence type="ECO:0000313" key="3">
    <source>
        <dbReference type="Proteomes" id="UP000663193"/>
    </source>
</evidence>
<dbReference type="EMBL" id="CP069028">
    <property type="protein sequence ID" value="QRC96462.1"/>
    <property type="molecule type" value="Genomic_DNA"/>
</dbReference>
<accession>A0A7U2I1Z8</accession>
<dbReference type="VEuPathDB" id="FungiDB:JI435_409100"/>
<reference evidence="3" key="1">
    <citation type="journal article" date="2021" name="BMC Genomics">
        <title>Chromosome-level genome assembly and manually-curated proteome of model necrotroph Parastagonospora nodorum Sn15 reveals a genome-wide trove of candidate effector homologs, and redundancy of virulence-related functions within an accessory chromosome.</title>
        <authorList>
            <person name="Bertazzoni S."/>
            <person name="Jones D.A.B."/>
            <person name="Phan H.T."/>
            <person name="Tan K.-C."/>
            <person name="Hane J.K."/>
        </authorList>
    </citation>
    <scope>NUCLEOTIDE SEQUENCE [LARGE SCALE GENOMIC DNA]</scope>
    <source>
        <strain evidence="3">SN15 / ATCC MYA-4574 / FGSC 10173)</strain>
    </source>
</reference>
<dbReference type="AlphaFoldDB" id="A0A7U2I1Z8"/>
<evidence type="ECO:0000256" key="1">
    <source>
        <dbReference type="SAM" id="MobiDB-lite"/>
    </source>
</evidence>
<gene>
    <name evidence="2" type="ORF">JI435_409100</name>
</gene>
<name>A0A7U2I1Z8_PHANO</name>